<dbReference type="EMBL" id="GBXM01044976">
    <property type="protein sequence ID" value="JAH63601.1"/>
    <property type="molecule type" value="Transcribed_RNA"/>
</dbReference>
<proteinExistence type="predicted"/>
<reference evidence="1" key="2">
    <citation type="journal article" date="2015" name="Fish Shellfish Immunol.">
        <title>Early steps in the European eel (Anguilla anguilla)-Vibrio vulnificus interaction in the gills: Role of the RtxA13 toxin.</title>
        <authorList>
            <person name="Callol A."/>
            <person name="Pajuelo D."/>
            <person name="Ebbesson L."/>
            <person name="Teles M."/>
            <person name="MacKenzie S."/>
            <person name="Amaro C."/>
        </authorList>
    </citation>
    <scope>NUCLEOTIDE SEQUENCE</scope>
</reference>
<evidence type="ECO:0000313" key="1">
    <source>
        <dbReference type="EMBL" id="JAH63601.1"/>
    </source>
</evidence>
<accession>A0A0E9UCR2</accession>
<reference evidence="1" key="1">
    <citation type="submission" date="2014-11" db="EMBL/GenBank/DDBJ databases">
        <authorList>
            <person name="Amaro Gonzalez C."/>
        </authorList>
    </citation>
    <scope>NUCLEOTIDE SEQUENCE</scope>
</reference>
<organism evidence="1">
    <name type="scientific">Anguilla anguilla</name>
    <name type="common">European freshwater eel</name>
    <name type="synonym">Muraena anguilla</name>
    <dbReference type="NCBI Taxonomy" id="7936"/>
    <lineage>
        <taxon>Eukaryota</taxon>
        <taxon>Metazoa</taxon>
        <taxon>Chordata</taxon>
        <taxon>Craniata</taxon>
        <taxon>Vertebrata</taxon>
        <taxon>Euteleostomi</taxon>
        <taxon>Actinopterygii</taxon>
        <taxon>Neopterygii</taxon>
        <taxon>Teleostei</taxon>
        <taxon>Anguilliformes</taxon>
        <taxon>Anguillidae</taxon>
        <taxon>Anguilla</taxon>
    </lineage>
</organism>
<dbReference type="AlphaFoldDB" id="A0A0E9UCR2"/>
<protein>
    <submittedName>
        <fullName evidence="1">Uncharacterized protein</fullName>
    </submittedName>
</protein>
<name>A0A0E9UCR2_ANGAN</name>
<sequence>MNYSCSVRKHWKNPLLSGALERYKIPHTALYRFHRK</sequence>